<evidence type="ECO:0000313" key="3">
    <source>
        <dbReference type="EMBL" id="CAD9405064.1"/>
    </source>
</evidence>
<name>A0A7S2FMY8_9STRA</name>
<reference evidence="3" key="1">
    <citation type="submission" date="2021-01" db="EMBL/GenBank/DDBJ databases">
        <authorList>
            <person name="Corre E."/>
            <person name="Pelletier E."/>
            <person name="Niang G."/>
            <person name="Scheremetjew M."/>
            <person name="Finn R."/>
            <person name="Kale V."/>
            <person name="Holt S."/>
            <person name="Cochrane G."/>
            <person name="Meng A."/>
            <person name="Brown T."/>
            <person name="Cohen L."/>
        </authorList>
    </citation>
    <scope>NUCLEOTIDE SEQUENCE</scope>
    <source>
        <strain evidence="3">CCMP1381</strain>
    </source>
</reference>
<feature type="transmembrane region" description="Helical" evidence="2">
    <location>
        <begin position="154"/>
        <end position="178"/>
    </location>
</feature>
<accession>A0A7S2FMY8</accession>
<keyword evidence="2" id="KW-0812">Transmembrane</keyword>
<keyword evidence="2" id="KW-1133">Transmembrane helix</keyword>
<feature type="transmembrane region" description="Helical" evidence="2">
    <location>
        <begin position="68"/>
        <end position="93"/>
    </location>
</feature>
<feature type="transmembrane region" description="Helical" evidence="2">
    <location>
        <begin position="113"/>
        <end position="133"/>
    </location>
</feature>
<feature type="transmembrane region" description="Helical" evidence="2">
    <location>
        <begin position="231"/>
        <end position="252"/>
    </location>
</feature>
<dbReference type="AlphaFoldDB" id="A0A7S2FMY8"/>
<dbReference type="PANTHER" id="PTHR11319">
    <property type="entry name" value="G PROTEIN-COUPLED RECEPTOR-RELATED"/>
    <property type="match status" value="1"/>
</dbReference>
<sequence length="481" mass="55099">MSVRYNILRIKFKIVLSTMQILTSFPSQFSLPYPTSFQRICKVITVGTSLNMYEVMPMDCFYDTRIDLYWYPLYSSTLYPLAVTALGFAYYLFRHWTGALDHDTRHRLKSSMLFWFLLFTTVLDVFRCDPLGGGKHFMYVDYTTRCYTPRHGAMLLYAGAFVLVYPLGIPAMYFVLLYNRRHQINPVLPWTNKKARMKLSPKDVEHAIELRMHNPRISPFSFLYDAYEPEFWWWEVFVCATRLVLTSSNVYLARSIELQPFAVLIMSLINVKLYGLFDPYVSDSDDLIAEIACWNTVATLVFSIIIKCEESIITTEVEIFLNMLLLSVVAILAYYCIITMSTELEFFRESLNIPTIKQLTPRGRSLPMNTSPGTVHDSIEKSQECSSDEGNLTDKSEPEHQNLVPEMEMPSFKNTTEVLALGSPIAELKTTHLNLISEMEMSSAENTTEESGLGIQIFAASGSSNEEDKSCALFLRSLSLN</sequence>
<feature type="transmembrane region" description="Helical" evidence="2">
    <location>
        <begin position="319"/>
        <end position="340"/>
    </location>
</feature>
<dbReference type="EMBL" id="HBGS01018325">
    <property type="protein sequence ID" value="CAD9405064.1"/>
    <property type="molecule type" value="Transcribed_RNA"/>
</dbReference>
<organism evidence="3">
    <name type="scientific">Octactis speculum</name>
    <dbReference type="NCBI Taxonomy" id="3111310"/>
    <lineage>
        <taxon>Eukaryota</taxon>
        <taxon>Sar</taxon>
        <taxon>Stramenopiles</taxon>
        <taxon>Ochrophyta</taxon>
        <taxon>Dictyochophyceae</taxon>
        <taxon>Dictyochales</taxon>
        <taxon>Dictyochaceae</taxon>
        <taxon>Octactis</taxon>
    </lineage>
</organism>
<proteinExistence type="predicted"/>
<protein>
    <submittedName>
        <fullName evidence="3">Uncharacterized protein</fullName>
    </submittedName>
</protein>
<evidence type="ECO:0000256" key="1">
    <source>
        <dbReference type="SAM" id="MobiDB-lite"/>
    </source>
</evidence>
<feature type="transmembrane region" description="Helical" evidence="2">
    <location>
        <begin position="261"/>
        <end position="281"/>
    </location>
</feature>
<evidence type="ECO:0000256" key="2">
    <source>
        <dbReference type="SAM" id="Phobius"/>
    </source>
</evidence>
<feature type="region of interest" description="Disordered" evidence="1">
    <location>
        <begin position="362"/>
        <end position="397"/>
    </location>
</feature>
<dbReference type="PANTHER" id="PTHR11319:SF35">
    <property type="entry name" value="OUTER MEMBRANE PROTEIN PMPC-RELATED"/>
    <property type="match status" value="1"/>
</dbReference>
<keyword evidence="2" id="KW-0472">Membrane</keyword>
<feature type="transmembrane region" description="Helical" evidence="2">
    <location>
        <begin position="287"/>
        <end position="307"/>
    </location>
</feature>
<gene>
    <name evidence="3" type="ORF">DSPE1174_LOCUS9616</name>
</gene>